<dbReference type="RefSeq" id="XP_037142453.1">
    <property type="nucleotide sequence ID" value="XM_037286558.1"/>
</dbReference>
<protein>
    <recommendedName>
        <fullName evidence="6">RNA polymerase II assembly factor Rtp1 C-terminal domain-containing protein</fullName>
    </recommendedName>
</protein>
<evidence type="ECO:0000259" key="3">
    <source>
        <dbReference type="Pfam" id="PF10363"/>
    </source>
</evidence>
<evidence type="ECO:0000256" key="1">
    <source>
        <dbReference type="ARBA" id="ARBA00005724"/>
    </source>
</evidence>
<dbReference type="InterPro" id="IPR016024">
    <property type="entry name" value="ARM-type_fold"/>
</dbReference>
<dbReference type="PANTHER" id="PTHR20959">
    <property type="entry name" value="TRANSPORT AND GOLGI ORGANIZATION PROTEIN 6 FAMILY MEMBER"/>
    <property type="match status" value="1"/>
</dbReference>
<accession>A0A7H9AWJ6</accession>
<evidence type="ECO:0000313" key="4">
    <source>
        <dbReference type="EMBL" id="QLG70725.1"/>
    </source>
</evidence>
<dbReference type="AlphaFoldDB" id="A0A7H9AWJ6"/>
<dbReference type="EMBL" id="CP058604">
    <property type="protein sequence ID" value="QLG70725.1"/>
    <property type="molecule type" value="Genomic_DNA"/>
</dbReference>
<comment type="similarity">
    <text evidence="1">Belongs to the Tango6 family.</text>
</comment>
<dbReference type="PANTHER" id="PTHR20959:SF1">
    <property type="entry name" value="TRANSPORT AND GOLGI ORGANIZATION PROTEIN 6 HOMOLOG"/>
    <property type="match status" value="1"/>
</dbReference>
<evidence type="ECO:0000259" key="2">
    <source>
        <dbReference type="Pfam" id="PF10304"/>
    </source>
</evidence>
<evidence type="ECO:0008006" key="6">
    <source>
        <dbReference type="Google" id="ProtNLM"/>
    </source>
</evidence>
<proteinExistence type="inferred from homology"/>
<dbReference type="Proteomes" id="UP000509704">
    <property type="component" value="Chromosome 1"/>
</dbReference>
<dbReference type="InterPro" id="IPR011989">
    <property type="entry name" value="ARM-like"/>
</dbReference>
<feature type="domain" description="RNA polymerase II assembly factor Rtp1 C-terminal" evidence="2">
    <location>
        <begin position="954"/>
        <end position="984"/>
    </location>
</feature>
<sequence length="987" mass="113103">MIPGYIRYVRDGLTMEIFKLHTISKCKGLVSRFISGNMSAKSSAEEVGLRHLIEKPQFIRETPVDTVFQRLENDILSKVDTPVGIQTLYESVGAANNGAFVEILLQFLLEIHEATCQMQLNDIDAIKENLLPISLHDMRQLETLILLVIIQGIDSNLPPAFQLPHDFNYMENTEKYQSVCIVPAQHKSNTDVLRNTVKSLYSIFAAPKIKNDYIRSILLNGPLYTSVLVAIMSLCISSSSSAECDLFDKFEALQDTYELFTIYTRLIRDLEGQEVQDFVLDKLSTLTVRRDDGVLSLIDFITSARENEQIDLEKVNRVTQILVPKPKSLTRVTYFSKLFTQIYRDLSKIDKPIVISCLNNLIATFYAKNPKIVVDFLFRKIYVVLFNLSLKDHSSTELNNMINVLISLTKNPSAELIQALVATNDTNSFFLHLWVYALFLRKYQKLNPAISSDESNRKQQDSPPYYNVILALLKNFIILTDHRDVINVISLNLVNFQHDKWKYSIDFQTQLPYISVDGNGHQINEIGVSGTKPKKFEGIFHDIDLAIEMLVKLLKMINSEDITKDIFLAVLSRWVKKTSLKEENNTNQVLVDDPVDSILVLIDMKTLESLNKEFESDIIRKPGDILVMITELMDFVAQQQLEHENEQVNSDDEDIDLETQGDKTNHEFEIVLQLLITILQNTKIDELLPFKQLLAKIDTTFVTSLYDANDYLHKRIVEVVQTNADDLVTLDPDSARDQMLLDHALDNINDALEPIKVRGLKELMKLFRQRSTVIDIDRLFSFQMQYLKHSDPFIYLNVIKHITELCQAEPKKILPALLKIYLNIDKRNKLDDILKVGEIMINFIQRQNELFQGPTANSVVDACIVIVRGHKELNEKIRMSAVSVLGVSIKTNPRGIQSSVPDILDCVFGILQLEREDKYDKNAFLVRRAAVHLLHDLIHSTTTTLLPEQYNYTKIKTLLSYIKHTDTDLLVREQARTIISELDELYI</sequence>
<dbReference type="OrthoDB" id="39591at2759"/>
<organism evidence="4 5">
    <name type="scientific">Zygotorulaspora mrakii</name>
    <name type="common">Zygosaccharomyces mrakii</name>
    <dbReference type="NCBI Taxonomy" id="42260"/>
    <lineage>
        <taxon>Eukaryota</taxon>
        <taxon>Fungi</taxon>
        <taxon>Dikarya</taxon>
        <taxon>Ascomycota</taxon>
        <taxon>Saccharomycotina</taxon>
        <taxon>Saccharomycetes</taxon>
        <taxon>Saccharomycetales</taxon>
        <taxon>Saccharomycetaceae</taxon>
        <taxon>Zygotorulaspora</taxon>
    </lineage>
</organism>
<dbReference type="GeneID" id="59234361"/>
<dbReference type="InterPro" id="IPR039600">
    <property type="entry name" value="TANGO6/Rtp1"/>
</dbReference>
<dbReference type="Gene3D" id="1.25.10.10">
    <property type="entry name" value="Leucine-rich Repeat Variant"/>
    <property type="match status" value="1"/>
</dbReference>
<dbReference type="SUPFAM" id="SSF48371">
    <property type="entry name" value="ARM repeat"/>
    <property type="match status" value="1"/>
</dbReference>
<reference evidence="4 5" key="1">
    <citation type="submission" date="2020-07" db="EMBL/GenBank/DDBJ databases">
        <title>The yeast mating-type switching endonuclease HO is a domesticated member of an unorthodox homing genetic element family.</title>
        <authorList>
            <person name="Coughlan A.Y."/>
            <person name="Lombardi L."/>
            <person name="Braun-Galleani S."/>
            <person name="Martos A.R."/>
            <person name="Galeote V."/>
            <person name="Bigey F."/>
            <person name="Dequin S."/>
            <person name="Byrne K.P."/>
            <person name="Wolfe K.H."/>
        </authorList>
    </citation>
    <scope>NUCLEOTIDE SEQUENCE [LARGE SCALE GENOMIC DNA]</scope>
    <source>
        <strain evidence="4 5">NRRL Y-6702</strain>
    </source>
</reference>
<dbReference type="InterPro" id="IPR019451">
    <property type="entry name" value="Rtp1_C1"/>
</dbReference>
<gene>
    <name evidence="4" type="ORF">HG535_0A06670</name>
</gene>
<dbReference type="Pfam" id="PF10363">
    <property type="entry name" value="RTP1_C1"/>
    <property type="match status" value="1"/>
</dbReference>
<dbReference type="InterPro" id="IPR019414">
    <property type="entry name" value="Rtp1_C2"/>
</dbReference>
<dbReference type="KEGG" id="zmk:HG535_0A06670"/>
<keyword evidence="5" id="KW-1185">Reference proteome</keyword>
<dbReference type="Pfam" id="PF10304">
    <property type="entry name" value="RTP1_C2"/>
    <property type="match status" value="1"/>
</dbReference>
<evidence type="ECO:0000313" key="5">
    <source>
        <dbReference type="Proteomes" id="UP000509704"/>
    </source>
</evidence>
<dbReference type="GO" id="GO:0009306">
    <property type="term" value="P:protein secretion"/>
    <property type="evidence" value="ECO:0007669"/>
    <property type="project" value="TreeGrafter"/>
</dbReference>
<name>A0A7H9AWJ6_ZYGMR</name>
<feature type="domain" description="RNA polymerase II assembly factor Rtp1 C-terminal" evidence="3">
    <location>
        <begin position="742"/>
        <end position="850"/>
    </location>
</feature>